<dbReference type="GO" id="GO:0032481">
    <property type="term" value="P:positive regulation of type I interferon production"/>
    <property type="evidence" value="ECO:0007669"/>
    <property type="project" value="InterPro"/>
</dbReference>
<dbReference type="InterPro" id="IPR038623">
    <property type="entry name" value="STING_C_sf"/>
</dbReference>
<dbReference type="GO" id="GO:0005776">
    <property type="term" value="C:autophagosome"/>
    <property type="evidence" value="ECO:0007669"/>
    <property type="project" value="TreeGrafter"/>
</dbReference>
<sequence length="274" mass="31811">MFKFGEALILKLKLRIIPIFFLRSHENSHFGILVFTMYGQNLLAFVGLLLLLFIVIIYVTGYYCRMKVFLLTVLMNELDKRGFGYGSALVDTYFYGYLKIILPDDGTKCMKGIEERIKHYILDRGLSQEAFPVHKLFLLVTSSGFSPPDLSTFKANGQIERRECLTEEPKKSRNGVKDRIYRSSVYKVFSKDRKRHVSVVMEAAPTLRPLYDAAERNPDLKILTPRIVDTFIKLLQRKLDECADCRHKCEIIYCDESSDFVLPDEIFRRISKYG</sequence>
<dbReference type="AlphaFoldDB" id="T1HKL0"/>
<dbReference type="GO" id="GO:0000045">
    <property type="term" value="P:autophagosome assembly"/>
    <property type="evidence" value="ECO:0007669"/>
    <property type="project" value="TreeGrafter"/>
</dbReference>
<dbReference type="GO" id="GO:0061709">
    <property type="term" value="P:reticulophagy"/>
    <property type="evidence" value="ECO:0007669"/>
    <property type="project" value="TreeGrafter"/>
</dbReference>
<dbReference type="PANTHER" id="PTHR34339">
    <property type="entry name" value="STIMULATOR OF INTERFERON GENES PROTEIN"/>
    <property type="match status" value="1"/>
</dbReference>
<protein>
    <submittedName>
        <fullName evidence="2">Stimulator of interferon genes protein</fullName>
    </submittedName>
</protein>
<evidence type="ECO:0000313" key="3">
    <source>
        <dbReference type="Proteomes" id="UP000015103"/>
    </source>
</evidence>
<dbReference type="InterPro" id="IPR029158">
    <property type="entry name" value="STING"/>
</dbReference>
<dbReference type="HOGENOM" id="CLU_1016757_0_0_1"/>
<accession>T1HKL0</accession>
<dbReference type="GO" id="GO:0045087">
    <property type="term" value="P:innate immune response"/>
    <property type="evidence" value="ECO:0007669"/>
    <property type="project" value="TreeGrafter"/>
</dbReference>
<evidence type="ECO:0000313" key="2">
    <source>
        <dbReference type="EnsemblMetazoa" id="RPRC004584-PA"/>
    </source>
</evidence>
<evidence type="ECO:0000259" key="1">
    <source>
        <dbReference type="Pfam" id="PF15009"/>
    </source>
</evidence>
<dbReference type="GO" id="GO:0005789">
    <property type="term" value="C:endoplasmic reticulum membrane"/>
    <property type="evidence" value="ECO:0007669"/>
    <property type="project" value="TreeGrafter"/>
</dbReference>
<proteinExistence type="predicted"/>
<dbReference type="STRING" id="13249.T1HKL0"/>
<dbReference type="Pfam" id="PF15009">
    <property type="entry name" value="STING_LBD"/>
    <property type="match status" value="1"/>
</dbReference>
<keyword evidence="3" id="KW-1185">Reference proteome</keyword>
<dbReference type="GO" id="GO:0002218">
    <property type="term" value="P:activation of innate immune response"/>
    <property type="evidence" value="ECO:0007669"/>
    <property type="project" value="InterPro"/>
</dbReference>
<dbReference type="Proteomes" id="UP000015103">
    <property type="component" value="Unassembled WGS sequence"/>
</dbReference>
<dbReference type="PANTHER" id="PTHR34339:SF1">
    <property type="entry name" value="STIMULATOR OF INTERFERON GENES PROTEIN"/>
    <property type="match status" value="1"/>
</dbReference>
<dbReference type="GO" id="GO:0035438">
    <property type="term" value="F:cyclic-di-GMP binding"/>
    <property type="evidence" value="ECO:0007669"/>
    <property type="project" value="TreeGrafter"/>
</dbReference>
<dbReference type="GO" id="GO:0061507">
    <property type="term" value="F:2',3'-cyclic GMP-AMP binding"/>
    <property type="evidence" value="ECO:0007669"/>
    <property type="project" value="TreeGrafter"/>
</dbReference>
<reference evidence="2" key="1">
    <citation type="submission" date="2015-05" db="UniProtKB">
        <authorList>
            <consortium name="EnsemblMetazoa"/>
        </authorList>
    </citation>
    <scope>IDENTIFICATION</scope>
</reference>
<dbReference type="InParanoid" id="T1HKL0"/>
<dbReference type="InterPro" id="IPR055432">
    <property type="entry name" value="STING_LBD"/>
</dbReference>
<feature type="domain" description="STING ligand-binding" evidence="1">
    <location>
        <begin position="85"/>
        <end position="271"/>
    </location>
</feature>
<dbReference type="Gene3D" id="3.40.50.12100">
    <property type="entry name" value="Stimulator of interferon genes protein"/>
    <property type="match status" value="1"/>
</dbReference>
<name>T1HKL0_RHOPR</name>
<organism evidence="2 3">
    <name type="scientific">Rhodnius prolixus</name>
    <name type="common">Triatomid bug</name>
    <dbReference type="NCBI Taxonomy" id="13249"/>
    <lineage>
        <taxon>Eukaryota</taxon>
        <taxon>Metazoa</taxon>
        <taxon>Ecdysozoa</taxon>
        <taxon>Arthropoda</taxon>
        <taxon>Hexapoda</taxon>
        <taxon>Insecta</taxon>
        <taxon>Pterygota</taxon>
        <taxon>Neoptera</taxon>
        <taxon>Paraneoptera</taxon>
        <taxon>Hemiptera</taxon>
        <taxon>Heteroptera</taxon>
        <taxon>Panheteroptera</taxon>
        <taxon>Cimicomorpha</taxon>
        <taxon>Reduviidae</taxon>
        <taxon>Triatominae</taxon>
        <taxon>Rhodnius</taxon>
    </lineage>
</organism>
<dbReference type="VEuPathDB" id="VectorBase:RPRC004584"/>
<dbReference type="EMBL" id="ACPB03015151">
    <property type="status" value="NOT_ANNOTATED_CDS"/>
    <property type="molecule type" value="Genomic_DNA"/>
</dbReference>
<dbReference type="EnsemblMetazoa" id="RPRC004584-RA">
    <property type="protein sequence ID" value="RPRC004584-PA"/>
    <property type="gene ID" value="RPRC004584"/>
</dbReference>
<dbReference type="GO" id="GO:0016239">
    <property type="term" value="P:positive regulation of macroautophagy"/>
    <property type="evidence" value="ECO:0007669"/>
    <property type="project" value="TreeGrafter"/>
</dbReference>